<dbReference type="PATRIC" id="fig|1705578.3.peg.1974"/>
<dbReference type="Proteomes" id="UP000093694">
    <property type="component" value="Unassembled WGS sequence"/>
</dbReference>
<evidence type="ECO:0000313" key="1">
    <source>
        <dbReference type="EMBL" id="OAA91314.1"/>
    </source>
</evidence>
<sequence length="51" mass="5931">MENDNRPLVTMILPKDRTLLEKKYGEALAQAVAEILSNEELEYLIRKLKKT</sequence>
<dbReference type="EMBL" id="LITQ01000026">
    <property type="protein sequence ID" value="OAA91314.1"/>
    <property type="molecule type" value="Genomic_DNA"/>
</dbReference>
<evidence type="ECO:0000313" key="4">
    <source>
        <dbReference type="Proteomes" id="UP000093694"/>
    </source>
</evidence>
<organism evidence="1 3">
    <name type="scientific">Clostridium coskatii</name>
    <dbReference type="NCBI Taxonomy" id="1705578"/>
    <lineage>
        <taxon>Bacteria</taxon>
        <taxon>Bacillati</taxon>
        <taxon>Bacillota</taxon>
        <taxon>Clostridia</taxon>
        <taxon>Eubacteriales</taxon>
        <taxon>Clostridiaceae</taxon>
        <taxon>Clostridium</taxon>
    </lineage>
</organism>
<dbReference type="AlphaFoldDB" id="A0A170NL31"/>
<protein>
    <submittedName>
        <fullName evidence="1">Uncharacterized protein</fullName>
    </submittedName>
</protein>
<dbReference type="RefSeq" id="WP_192847923.1">
    <property type="nucleotide sequence ID" value="NZ_LITQ01000026.1"/>
</dbReference>
<name>A0A170NL31_9CLOT</name>
<dbReference type="Proteomes" id="UP000077384">
    <property type="component" value="Unassembled WGS sequence"/>
</dbReference>
<keyword evidence="4" id="KW-1185">Reference proteome</keyword>
<proteinExistence type="predicted"/>
<evidence type="ECO:0000313" key="3">
    <source>
        <dbReference type="Proteomes" id="UP000077384"/>
    </source>
</evidence>
<accession>A0A170NL31</accession>
<gene>
    <name evidence="2" type="ORF">CLCOS_20820</name>
    <name evidence="1" type="ORF">WX73_01724</name>
</gene>
<reference evidence="1 3" key="1">
    <citation type="journal article" date="2015" name="Biotechnol. Bioeng.">
        <title>Genome sequence and phenotypic characterization of Caulobacter segnis.</title>
        <authorList>
            <person name="Patel S."/>
            <person name="Fletcher B."/>
            <person name="Scott D.C."/>
            <person name="Ely B."/>
        </authorList>
    </citation>
    <scope>NUCLEOTIDE SEQUENCE [LARGE SCALE GENOMIC DNA]</scope>
    <source>
        <strain evidence="1 3">PS02</strain>
    </source>
</reference>
<evidence type="ECO:0000313" key="2">
    <source>
        <dbReference type="EMBL" id="OBR93946.1"/>
    </source>
</evidence>
<comment type="caution">
    <text evidence="1">The sequence shown here is derived from an EMBL/GenBank/DDBJ whole genome shotgun (WGS) entry which is preliminary data.</text>
</comment>
<dbReference type="EMBL" id="LROR01000049">
    <property type="protein sequence ID" value="OBR93946.1"/>
    <property type="molecule type" value="Genomic_DNA"/>
</dbReference>
<reference evidence="2 4" key="2">
    <citation type="journal article" date="2016" name="Front. Microbiol.">
        <title>Industrial Acetogenic Biocatalysts: A Comparative Metabolic and Genomic Analysis.</title>
        <authorList>
            <person name="Bengelsdorf F."/>
            <person name="Poehlein A."/>
            <person name="Sonja S."/>
            <person name="Erz C."/>
            <person name="Hummel T."/>
            <person name="Hoffmeister S."/>
            <person name="Daniel R."/>
            <person name="Durre P."/>
        </authorList>
    </citation>
    <scope>NUCLEOTIDE SEQUENCE [LARGE SCALE GENOMIC DNA]</scope>
    <source>
        <strain evidence="2 4">PTA-10522</strain>
    </source>
</reference>